<dbReference type="Gene3D" id="3.90.1530.30">
    <property type="match status" value="1"/>
</dbReference>
<dbReference type="SUPFAM" id="SSF110849">
    <property type="entry name" value="ParB/Sulfiredoxin"/>
    <property type="match status" value="1"/>
</dbReference>
<dbReference type="PANTHER" id="PTHR33375:SF1">
    <property type="entry name" value="CHROMOSOME-PARTITIONING PROTEIN PARB-RELATED"/>
    <property type="match status" value="1"/>
</dbReference>
<dbReference type="InterPro" id="IPR050336">
    <property type="entry name" value="Chromosome_partition/occlusion"/>
</dbReference>
<dbReference type="CDD" id="cd16409">
    <property type="entry name" value="ParB_N_like"/>
    <property type="match status" value="1"/>
</dbReference>
<organism evidence="3 4">
    <name type="scientific">Sorlinia euscelidii</name>
    <dbReference type="NCBI Taxonomy" id="3081148"/>
    <lineage>
        <taxon>Bacteria</taxon>
        <taxon>Pseudomonadati</taxon>
        <taxon>Pseudomonadota</taxon>
        <taxon>Alphaproteobacteria</taxon>
        <taxon>Acetobacterales</taxon>
        <taxon>Acetobacteraceae</taxon>
        <taxon>Sorlinia</taxon>
    </lineage>
</organism>
<evidence type="ECO:0000259" key="2">
    <source>
        <dbReference type="SMART" id="SM00470"/>
    </source>
</evidence>
<reference evidence="3 4" key="1">
    <citation type="submission" date="2023-10" db="EMBL/GenBank/DDBJ databases">
        <title>Sorlinia euscelidii gen. nov., sp. nov., an acetic acid bacteria isolated from the gut of Euscelidius variegatus emitter.</title>
        <authorList>
            <person name="Michoud G."/>
            <person name="Marasco R."/>
            <person name="Seferji K."/>
            <person name="Gonella E."/>
            <person name="Garuglieri E."/>
            <person name="Alma A."/>
            <person name="Mapelli F."/>
            <person name="Borin S."/>
            <person name="Daffonchio D."/>
            <person name="Crotti E."/>
        </authorList>
    </citation>
    <scope>NUCLEOTIDE SEQUENCE [LARGE SCALE GENOMIC DNA]</scope>
    <source>
        <strain evidence="3 4">EV16P</strain>
    </source>
</reference>
<dbReference type="RefSeq" id="WP_394819678.1">
    <property type="nucleotide sequence ID" value="NZ_JAWJZY010000002.1"/>
</dbReference>
<sequence>MNMLITEVEIKSVFIGDRLRAVDSDYVALLAASIKENGLRQPIEVRKSADGGYLLISGGHRLEAVKSLGVKKIPAIIVEASELEAQLREIDENLFRRDLSALDRATFLARRKEVYQELHPETRAGGDRRSKQMLKVEHQATKDDDQMDKVDHLIPSFSDVTADRLGLSRRTIDRAIVLHKAIAPEVREKIASTWLADSGAQLDMLAKQTPENQRRIADLIVEQGIRATVADIMRQLEEKPPAPKPGKMEVFLGLWRKCSARERRGIAEHIAQNLPEVCFKTGWDFADDEQRAAFANIIAPKLPGFRAGDAA</sequence>
<dbReference type="InterPro" id="IPR036086">
    <property type="entry name" value="ParB/Sulfiredoxin_sf"/>
</dbReference>
<dbReference type="InterPro" id="IPR004437">
    <property type="entry name" value="ParB/RepB/Spo0J"/>
</dbReference>
<dbReference type="EMBL" id="JAWJZY010000002">
    <property type="protein sequence ID" value="MEE8658807.1"/>
    <property type="molecule type" value="Genomic_DNA"/>
</dbReference>
<keyword evidence="4" id="KW-1185">Reference proteome</keyword>
<evidence type="ECO:0000256" key="1">
    <source>
        <dbReference type="ARBA" id="ARBA00006295"/>
    </source>
</evidence>
<gene>
    <name evidence="3" type="primary">parB</name>
    <name evidence="3" type="ORF">DOFOFD_07265</name>
</gene>
<name>A0ABU7U1T3_9PROT</name>
<evidence type="ECO:0000313" key="4">
    <source>
        <dbReference type="Proteomes" id="UP001312908"/>
    </source>
</evidence>
<feature type="domain" description="ParB-like N-terminal" evidence="2">
    <location>
        <begin position="6"/>
        <end position="94"/>
    </location>
</feature>
<accession>A0ABU7U1T3</accession>
<dbReference type="InterPro" id="IPR003115">
    <property type="entry name" value="ParB_N"/>
</dbReference>
<dbReference type="NCBIfam" id="TIGR00180">
    <property type="entry name" value="parB_part"/>
    <property type="match status" value="1"/>
</dbReference>
<proteinExistence type="inferred from homology"/>
<dbReference type="PANTHER" id="PTHR33375">
    <property type="entry name" value="CHROMOSOME-PARTITIONING PROTEIN PARB-RELATED"/>
    <property type="match status" value="1"/>
</dbReference>
<evidence type="ECO:0000313" key="3">
    <source>
        <dbReference type="EMBL" id="MEE8658807.1"/>
    </source>
</evidence>
<protein>
    <submittedName>
        <fullName evidence="3">ParB domain-containing protein</fullName>
    </submittedName>
</protein>
<comment type="similarity">
    <text evidence="1">Belongs to the ParB family.</text>
</comment>
<dbReference type="Gene3D" id="1.10.10.2830">
    <property type="match status" value="1"/>
</dbReference>
<comment type="caution">
    <text evidence="3">The sequence shown here is derived from an EMBL/GenBank/DDBJ whole genome shotgun (WGS) entry which is preliminary data.</text>
</comment>
<dbReference type="Proteomes" id="UP001312908">
    <property type="component" value="Unassembled WGS sequence"/>
</dbReference>
<dbReference type="Pfam" id="PF02195">
    <property type="entry name" value="ParB_N"/>
    <property type="match status" value="1"/>
</dbReference>
<dbReference type="SMART" id="SM00470">
    <property type="entry name" value="ParB"/>
    <property type="match status" value="1"/>
</dbReference>
<dbReference type="SUPFAM" id="SSF109709">
    <property type="entry name" value="KorB DNA-binding domain-like"/>
    <property type="match status" value="1"/>
</dbReference>